<dbReference type="OrthoDB" id="5951731at2759"/>
<dbReference type="SUPFAM" id="SSF55486">
    <property type="entry name" value="Metalloproteases ('zincins'), catalytic domain"/>
    <property type="match status" value="1"/>
</dbReference>
<dbReference type="InterPro" id="IPR034028">
    <property type="entry name" value="ZnMc_ADAM_fungal"/>
</dbReference>
<dbReference type="EMBL" id="LAZP02000043">
    <property type="protein sequence ID" value="PFH62067.1"/>
    <property type="molecule type" value="Genomic_DNA"/>
</dbReference>
<feature type="domain" description="Disintegrin" evidence="8">
    <location>
        <begin position="520"/>
        <end position="610"/>
    </location>
</feature>
<comment type="function">
    <text evidence="2">Probable zinc protease.</text>
</comment>
<dbReference type="Gene3D" id="4.10.70.10">
    <property type="entry name" value="Disintegrin domain"/>
    <property type="match status" value="1"/>
</dbReference>
<comment type="caution">
    <text evidence="10">The sequence shown here is derived from an EMBL/GenBank/DDBJ whole genome shotgun (WGS) entry which is preliminary data.</text>
</comment>
<feature type="binding site" evidence="4">
    <location>
        <position position="445"/>
    </location>
    <ligand>
        <name>Zn(2+)</name>
        <dbReference type="ChEBI" id="CHEBI:29105"/>
        <note>catalytic</note>
    </ligand>
</feature>
<feature type="active site" evidence="4">
    <location>
        <position position="436"/>
    </location>
</feature>
<dbReference type="PANTHER" id="PTHR11905:SF159">
    <property type="entry name" value="ADAM METALLOPROTEASE"/>
    <property type="match status" value="1"/>
</dbReference>
<accession>A0A2A9PME0</accession>
<dbReference type="SUPFAM" id="SSF57552">
    <property type="entry name" value="Blood coagulation inhibitor (disintegrin)"/>
    <property type="match status" value="1"/>
</dbReference>
<keyword evidence="11" id="KW-1185">Reference proteome</keyword>
<evidence type="ECO:0000256" key="5">
    <source>
        <dbReference type="SAM" id="MobiDB-lite"/>
    </source>
</evidence>
<gene>
    <name evidence="10" type="ORF">XA68_15275</name>
</gene>
<dbReference type="Pfam" id="PF00200">
    <property type="entry name" value="Disintegrin"/>
    <property type="match status" value="1"/>
</dbReference>
<dbReference type="AlphaFoldDB" id="A0A2A9PME0"/>
<evidence type="ECO:0000259" key="9">
    <source>
        <dbReference type="PROSITE" id="PS50215"/>
    </source>
</evidence>
<evidence type="ECO:0000256" key="6">
    <source>
        <dbReference type="SAM" id="Phobius"/>
    </source>
</evidence>
<dbReference type="InterPro" id="IPR001762">
    <property type="entry name" value="Disintegrin_dom"/>
</dbReference>
<evidence type="ECO:0000313" key="10">
    <source>
        <dbReference type="EMBL" id="PFH62067.1"/>
    </source>
</evidence>
<keyword evidence="6" id="KW-0472">Membrane</keyword>
<dbReference type="GO" id="GO:0046872">
    <property type="term" value="F:metal ion binding"/>
    <property type="evidence" value="ECO:0007669"/>
    <property type="project" value="UniProtKB-KW"/>
</dbReference>
<keyword evidence="4" id="KW-0479">Metal-binding</keyword>
<proteinExistence type="predicted"/>
<reference evidence="10 11" key="2">
    <citation type="journal article" date="2017" name="Sci. Rep.">
        <title>Ant-infecting Ophiocordyceps genomes reveal a high diversity of potential behavioral manipulation genes and a possible major role for enterotoxins.</title>
        <authorList>
            <person name="de Bekker C."/>
            <person name="Ohm R.A."/>
            <person name="Evans H.C."/>
            <person name="Brachmann A."/>
            <person name="Hughes D.P."/>
        </authorList>
    </citation>
    <scope>NUCLEOTIDE SEQUENCE [LARGE SCALE GENOMIC DNA]</scope>
    <source>
        <strain evidence="10 11">SC16a</strain>
    </source>
</reference>
<dbReference type="PROSITE" id="PS50215">
    <property type="entry name" value="ADAM_MEPRO"/>
    <property type="match status" value="1"/>
</dbReference>
<dbReference type="GO" id="GO:0006508">
    <property type="term" value="P:proteolysis"/>
    <property type="evidence" value="ECO:0007669"/>
    <property type="project" value="InterPro"/>
</dbReference>
<sequence>MVNIFSIAVALASAVLVLLAPSSSSAHSIRRNPLAYVTLVEDAVIGTPSHRLHAHSHFQLTFALHNRRERFRLLLEPNDDIIHDDFAITHLAADGSVREIQTVPRSDHRVYRGHAFVQRPGIEGWSKAGWARITVHRDGDLPVFDGTFRVDGNHHNILTARRYLTLRRDEDPVLDDVPSSVGGDAMVVWRDSDVMDDDDLDGRTELKRSLSSSTEQRCEAGSLQFNMNNNYYLDAASQSPNPLRFVEWRSLFARQNDVIGGGPNPGTSLENSIGSLDGCPPTIKVALVGIATDCTYWDGFNSTEEIRKSVINMVNQASQLYESTFKISLGIRNLTISDQSCPGTPPASAPWNIGCSDQFNITDRLNAFSRWRGQLRDENAYWSLLTKCATGSAVGLAWRGQLCRVGLDSSSENNDTVASANVVVHTDTEWQIFAHESGHTFGASHDCTNRSCNGGGGEICCPLSRTSCDADGRFIMNPTTGKGITQFSPCSIGNICSGFKTNMVKASCLTDNKNVKTITGSQCGNGIVESGEDCDCGGEQGCRGNRCCDAKTCKFTAGSVCDAANEDCCGQNCRFAARGTVCRASTGVCDLAEVCTGDKAGCPADQHNNDGDSCGDGLNCASGQCTSRDMQCRAVASTLRGLNTTQACPGSSCSISCLSSDTGLDQCITLSQNFLDGTLCGGGGKCSDGQCQGASTLKEIGSWLQDHKTILIPVVCVIGGLILIAILTSIVGAIRHRLRRRRLMQTAKMDSWPSTTNHNNMMPPGAVAGSGRLRPSRQQMQQRQWSDSSSSNAAFFGPNHPQGHWPQPPPPFAERSSPEGVRRQRSMRYA</sequence>
<keyword evidence="1" id="KW-1015">Disulfide bond</keyword>
<dbReference type="SMART" id="SM00050">
    <property type="entry name" value="DISIN"/>
    <property type="match status" value="1"/>
</dbReference>
<keyword evidence="6" id="KW-1133">Transmembrane helix</keyword>
<dbReference type="InterPro" id="IPR001590">
    <property type="entry name" value="Peptidase_M12B"/>
</dbReference>
<keyword evidence="4" id="KW-0862">Zinc</keyword>
<evidence type="ECO:0000256" key="2">
    <source>
        <dbReference type="ARBA" id="ARBA00056552"/>
    </source>
</evidence>
<dbReference type="InterPro" id="IPR036436">
    <property type="entry name" value="Disintegrin_dom_sf"/>
</dbReference>
<dbReference type="Proteomes" id="UP000037136">
    <property type="component" value="Unassembled WGS sequence"/>
</dbReference>
<evidence type="ECO:0000256" key="3">
    <source>
        <dbReference type="ARBA" id="ARBA00074021"/>
    </source>
</evidence>
<evidence type="ECO:0000256" key="1">
    <source>
        <dbReference type="ARBA" id="ARBA00023157"/>
    </source>
</evidence>
<feature type="chain" id="PRO_5013083572" description="Disintegrin and metalloproteinase domain-containing protein B" evidence="7">
    <location>
        <begin position="27"/>
        <end position="830"/>
    </location>
</feature>
<keyword evidence="6" id="KW-0812">Transmembrane</keyword>
<protein>
    <recommendedName>
        <fullName evidence="3">Disintegrin and metalloproteinase domain-containing protein B</fullName>
    </recommendedName>
</protein>
<dbReference type="FunFam" id="4.10.70.10:FF:000003">
    <property type="entry name" value="Disintegrin and metalloproteinase domain-containing protein 17"/>
    <property type="match status" value="1"/>
</dbReference>
<dbReference type="STRING" id="268505.A0A2A9PME0"/>
<dbReference type="GO" id="GO:0004222">
    <property type="term" value="F:metalloendopeptidase activity"/>
    <property type="evidence" value="ECO:0007669"/>
    <property type="project" value="InterPro"/>
</dbReference>
<feature type="binding site" evidence="4">
    <location>
        <position position="435"/>
    </location>
    <ligand>
        <name>Zn(2+)</name>
        <dbReference type="ChEBI" id="CHEBI:29105"/>
        <note>catalytic</note>
    </ligand>
</feature>
<keyword evidence="7" id="KW-0732">Signal</keyword>
<evidence type="ECO:0000313" key="11">
    <source>
        <dbReference type="Proteomes" id="UP000037136"/>
    </source>
</evidence>
<dbReference type="PROSITE" id="PS50214">
    <property type="entry name" value="DISINTEGRIN_2"/>
    <property type="match status" value="1"/>
</dbReference>
<dbReference type="InterPro" id="IPR024079">
    <property type="entry name" value="MetalloPept_cat_dom_sf"/>
</dbReference>
<comment type="caution">
    <text evidence="4">Lacks conserved residue(s) required for the propagation of feature annotation.</text>
</comment>
<feature type="binding site" evidence="4">
    <location>
        <position position="439"/>
    </location>
    <ligand>
        <name>Zn(2+)</name>
        <dbReference type="ChEBI" id="CHEBI:29105"/>
        <note>catalytic</note>
    </ligand>
</feature>
<evidence type="ECO:0000259" key="8">
    <source>
        <dbReference type="PROSITE" id="PS50214"/>
    </source>
</evidence>
<feature type="compositionally biased region" description="Polar residues" evidence="5">
    <location>
        <begin position="776"/>
        <end position="793"/>
    </location>
</feature>
<dbReference type="Gene3D" id="3.40.390.10">
    <property type="entry name" value="Collagenase (Catalytic Domain)"/>
    <property type="match status" value="1"/>
</dbReference>
<evidence type="ECO:0000256" key="7">
    <source>
        <dbReference type="SAM" id="SignalP"/>
    </source>
</evidence>
<dbReference type="CDD" id="cd04271">
    <property type="entry name" value="ZnMc_ADAM_fungal"/>
    <property type="match status" value="1"/>
</dbReference>
<feature type="signal peptide" evidence="7">
    <location>
        <begin position="1"/>
        <end position="26"/>
    </location>
</feature>
<dbReference type="PANTHER" id="PTHR11905">
    <property type="entry name" value="ADAM A DISINTEGRIN AND METALLOPROTEASE DOMAIN"/>
    <property type="match status" value="1"/>
</dbReference>
<feature type="transmembrane region" description="Helical" evidence="6">
    <location>
        <begin position="710"/>
        <end position="734"/>
    </location>
</feature>
<feature type="region of interest" description="Disordered" evidence="5">
    <location>
        <begin position="749"/>
        <end position="830"/>
    </location>
</feature>
<reference evidence="10 11" key="1">
    <citation type="journal article" date="2015" name="BMC Genomics">
        <title>Gene expression during zombie ant biting behavior reflects the complexity underlying fungal parasitic behavioral manipulation.</title>
        <authorList>
            <person name="de Bekker C."/>
            <person name="Ohm R.A."/>
            <person name="Loreto R.G."/>
            <person name="Sebastian A."/>
            <person name="Albert I."/>
            <person name="Merrow M."/>
            <person name="Brachmann A."/>
            <person name="Hughes D.P."/>
        </authorList>
    </citation>
    <scope>NUCLEOTIDE SEQUENCE [LARGE SCALE GENOMIC DNA]</scope>
    <source>
        <strain evidence="10 11">SC16a</strain>
    </source>
</reference>
<name>A0A2A9PME0_OPHUN</name>
<dbReference type="Pfam" id="PF13688">
    <property type="entry name" value="Reprolysin_5"/>
    <property type="match status" value="1"/>
</dbReference>
<organism evidence="10 11">
    <name type="scientific">Ophiocordyceps unilateralis</name>
    <name type="common">Zombie-ant fungus</name>
    <name type="synonym">Torrubia unilateralis</name>
    <dbReference type="NCBI Taxonomy" id="268505"/>
    <lineage>
        <taxon>Eukaryota</taxon>
        <taxon>Fungi</taxon>
        <taxon>Dikarya</taxon>
        <taxon>Ascomycota</taxon>
        <taxon>Pezizomycotina</taxon>
        <taxon>Sordariomycetes</taxon>
        <taxon>Hypocreomycetidae</taxon>
        <taxon>Hypocreales</taxon>
        <taxon>Ophiocordycipitaceae</taxon>
        <taxon>Ophiocordyceps</taxon>
    </lineage>
</organism>
<evidence type="ECO:0000256" key="4">
    <source>
        <dbReference type="PROSITE-ProRule" id="PRU00276"/>
    </source>
</evidence>
<feature type="domain" description="Peptidase M12B" evidence="9">
    <location>
        <begin position="284"/>
        <end position="495"/>
    </location>
</feature>